<keyword evidence="2" id="KW-1185">Reference proteome</keyword>
<proteinExistence type="predicted"/>
<comment type="caution">
    <text evidence="1">The sequence shown here is derived from an EMBL/GenBank/DDBJ whole genome shotgun (WGS) entry which is preliminary data.</text>
</comment>
<sequence>MFTHHGIELKIPELCCTLKYMKQSELFHWIIVPASTYVWEINGYLADWRDEQCFLNNTDGELKGVKKSAEVEASNKERQSNSIKGPKTISKCTCVRGRCIECFLMF</sequence>
<name>A0ABV0U4I7_9TELE</name>
<dbReference type="Proteomes" id="UP001482620">
    <property type="component" value="Unassembled WGS sequence"/>
</dbReference>
<reference evidence="1 2" key="1">
    <citation type="submission" date="2021-06" db="EMBL/GenBank/DDBJ databases">
        <authorList>
            <person name="Palmer J.M."/>
        </authorList>
    </citation>
    <scope>NUCLEOTIDE SEQUENCE [LARGE SCALE GENOMIC DNA]</scope>
    <source>
        <strain evidence="2">if_2019</strain>
        <tissue evidence="1">Muscle</tissue>
    </source>
</reference>
<dbReference type="EMBL" id="JAHRIQ010052748">
    <property type="protein sequence ID" value="MEQ2238597.1"/>
    <property type="molecule type" value="Genomic_DNA"/>
</dbReference>
<gene>
    <name evidence="1" type="ORF">ILYODFUR_034823</name>
</gene>
<evidence type="ECO:0000313" key="1">
    <source>
        <dbReference type="EMBL" id="MEQ2238597.1"/>
    </source>
</evidence>
<evidence type="ECO:0000313" key="2">
    <source>
        <dbReference type="Proteomes" id="UP001482620"/>
    </source>
</evidence>
<protein>
    <submittedName>
        <fullName evidence="1">Uncharacterized protein</fullName>
    </submittedName>
</protein>
<organism evidence="1 2">
    <name type="scientific">Ilyodon furcidens</name>
    <name type="common">goldbreast splitfin</name>
    <dbReference type="NCBI Taxonomy" id="33524"/>
    <lineage>
        <taxon>Eukaryota</taxon>
        <taxon>Metazoa</taxon>
        <taxon>Chordata</taxon>
        <taxon>Craniata</taxon>
        <taxon>Vertebrata</taxon>
        <taxon>Euteleostomi</taxon>
        <taxon>Actinopterygii</taxon>
        <taxon>Neopterygii</taxon>
        <taxon>Teleostei</taxon>
        <taxon>Neoteleostei</taxon>
        <taxon>Acanthomorphata</taxon>
        <taxon>Ovalentaria</taxon>
        <taxon>Atherinomorphae</taxon>
        <taxon>Cyprinodontiformes</taxon>
        <taxon>Goodeidae</taxon>
        <taxon>Ilyodon</taxon>
    </lineage>
</organism>
<accession>A0ABV0U4I7</accession>